<gene>
    <name evidence="1" type="ORF">SAMN02745213_02363</name>
</gene>
<dbReference type="Pfam" id="PF05717">
    <property type="entry name" value="TnpB_IS66"/>
    <property type="match status" value="1"/>
</dbReference>
<dbReference type="Proteomes" id="UP000242432">
    <property type="component" value="Unassembled WGS sequence"/>
</dbReference>
<dbReference type="AlphaFoldDB" id="A0A1T4W109"/>
<proteinExistence type="predicted"/>
<protein>
    <submittedName>
        <fullName evidence="1">IS66 Orf2 like protein</fullName>
    </submittedName>
</protein>
<reference evidence="2" key="1">
    <citation type="submission" date="2017-02" db="EMBL/GenBank/DDBJ databases">
        <authorList>
            <person name="Varghese N."/>
            <person name="Submissions S."/>
        </authorList>
    </citation>
    <scope>NUCLEOTIDE SEQUENCE [LARGE SCALE GENOMIC DNA]</scope>
    <source>
        <strain evidence="2">DSM 3072</strain>
    </source>
</reference>
<sequence length="78" mass="9364">YFVFVSRNLKYLMILHLDDTGITLIKRVLFNRRFRIMLEDQAKPLNLTREQMKRLVLDGTYQGEWQSAYMQHTVGKTL</sequence>
<accession>A0A1T4W109</accession>
<name>A0A1T4W109_9GAMM</name>
<evidence type="ECO:0000313" key="1">
    <source>
        <dbReference type="EMBL" id="SKA70738.1"/>
    </source>
</evidence>
<feature type="non-terminal residue" evidence="1">
    <location>
        <position position="1"/>
    </location>
</feature>
<dbReference type="RefSeq" id="WP_143675689.1">
    <property type="nucleotide sequence ID" value="NZ_FUXX01000079.1"/>
</dbReference>
<evidence type="ECO:0000313" key="2">
    <source>
        <dbReference type="Proteomes" id="UP000242432"/>
    </source>
</evidence>
<organism evidence="1 2">
    <name type="scientific">Succinivibrio dextrinosolvens DSM 3072</name>
    <dbReference type="NCBI Taxonomy" id="1123324"/>
    <lineage>
        <taxon>Bacteria</taxon>
        <taxon>Pseudomonadati</taxon>
        <taxon>Pseudomonadota</taxon>
        <taxon>Gammaproteobacteria</taxon>
        <taxon>Aeromonadales</taxon>
        <taxon>Succinivibrionaceae</taxon>
        <taxon>Succinivibrio</taxon>
    </lineage>
</organism>
<keyword evidence="2" id="KW-1185">Reference proteome</keyword>
<dbReference type="InterPro" id="IPR008878">
    <property type="entry name" value="Transposase_IS66_Orf2"/>
</dbReference>
<dbReference type="EMBL" id="FUXX01000079">
    <property type="protein sequence ID" value="SKA70738.1"/>
    <property type="molecule type" value="Genomic_DNA"/>
</dbReference>